<sequence length="306" mass="34526">MNKSNIQINPIQITTRDGFLLAASEYLPQQENGVALLISPAMGIPRSYYHHFASWLAKQGFVVMSYDYRGMGDSKNIESNLAQRKSLRLTDFGEQDLRAGLDWLSKQHNQLRLMTIGHSLGGQILGLADNNGLAEKSLVIASGSGYWKLYSPLLRIKMWLVMFGIMPLVTIVRGQFPGKLLGGGDDLPRSIALSWAAWCRNPHYVSDQRKQPIRTHYNQQKQMRFIAISDDTDFAPMACVKALQSFYQAESSELLLLNPKDYQAGKIGHFGFFRRNMPQKLWKDTADWLLQSALVSKEQVEAVVSV</sequence>
<dbReference type="InterPro" id="IPR017208">
    <property type="entry name" value="UCP037442_abhydr"/>
</dbReference>
<dbReference type="InterPro" id="IPR029058">
    <property type="entry name" value="AB_hydrolase_fold"/>
</dbReference>
<dbReference type="OrthoDB" id="9785076at2"/>
<dbReference type="AlphaFoldDB" id="A0A2V1GSL9"/>
<proteinExistence type="predicted"/>
<gene>
    <name evidence="2" type="ORF">DC094_16850</name>
</gene>
<name>A0A2V1GSL9_9GAMM</name>
<protein>
    <recommendedName>
        <fullName evidence="1">Serine aminopeptidase S33 domain-containing protein</fullName>
    </recommendedName>
</protein>
<dbReference type="Gene3D" id="3.40.50.1820">
    <property type="entry name" value="alpha/beta hydrolase"/>
    <property type="match status" value="1"/>
</dbReference>
<dbReference type="InterPro" id="IPR022742">
    <property type="entry name" value="Hydrolase_4"/>
</dbReference>
<dbReference type="SUPFAM" id="SSF53474">
    <property type="entry name" value="alpha/beta-Hydrolases"/>
    <property type="match status" value="1"/>
</dbReference>
<dbReference type="Proteomes" id="UP000244906">
    <property type="component" value="Unassembled WGS sequence"/>
</dbReference>
<evidence type="ECO:0000313" key="2">
    <source>
        <dbReference type="EMBL" id="PVZ66366.1"/>
    </source>
</evidence>
<evidence type="ECO:0000259" key="1">
    <source>
        <dbReference type="Pfam" id="PF12146"/>
    </source>
</evidence>
<dbReference type="RefSeq" id="WP_116688286.1">
    <property type="nucleotide sequence ID" value="NZ_CAWNYD010000008.1"/>
</dbReference>
<keyword evidence="3" id="KW-1185">Reference proteome</keyword>
<dbReference type="PIRSF" id="PIRSF037442">
    <property type="entry name" value="UCP037442_abhydr"/>
    <property type="match status" value="1"/>
</dbReference>
<dbReference type="EMBL" id="QDDL01000008">
    <property type="protein sequence ID" value="PVZ66366.1"/>
    <property type="molecule type" value="Genomic_DNA"/>
</dbReference>
<accession>A0A2V1GSL9</accession>
<dbReference type="Pfam" id="PF12146">
    <property type="entry name" value="Hydrolase_4"/>
    <property type="match status" value="1"/>
</dbReference>
<evidence type="ECO:0000313" key="3">
    <source>
        <dbReference type="Proteomes" id="UP000244906"/>
    </source>
</evidence>
<reference evidence="2 3" key="1">
    <citation type="submission" date="2018-04" db="EMBL/GenBank/DDBJ databases">
        <title>Thalassorhabdus spongiae gen. nov., sp. nov., isolated from a marine sponge in South-West Iceland.</title>
        <authorList>
            <person name="Knobloch S."/>
            <person name="Daussin A."/>
            <person name="Johannsson R."/>
            <person name="Marteinsson V.T."/>
        </authorList>
    </citation>
    <scope>NUCLEOTIDE SEQUENCE [LARGE SCALE GENOMIC DNA]</scope>
    <source>
        <strain evidence="2 3">Hp12</strain>
    </source>
</reference>
<feature type="domain" description="Serine aminopeptidase S33" evidence="1">
    <location>
        <begin position="47"/>
        <end position="131"/>
    </location>
</feature>
<comment type="caution">
    <text evidence="2">The sequence shown here is derived from an EMBL/GenBank/DDBJ whole genome shotgun (WGS) entry which is preliminary data.</text>
</comment>
<organism evidence="2 3">
    <name type="scientific">Pelagibaculum spongiae</name>
    <dbReference type="NCBI Taxonomy" id="2080658"/>
    <lineage>
        <taxon>Bacteria</taxon>
        <taxon>Pseudomonadati</taxon>
        <taxon>Pseudomonadota</taxon>
        <taxon>Gammaproteobacteria</taxon>
        <taxon>Oceanospirillales</taxon>
        <taxon>Pelagibaculum</taxon>
    </lineage>
</organism>